<feature type="region of interest" description="Disordered" evidence="2">
    <location>
        <begin position="221"/>
        <end position="254"/>
    </location>
</feature>
<dbReference type="Proteomes" id="UP000184330">
    <property type="component" value="Unassembled WGS sequence"/>
</dbReference>
<evidence type="ECO:0000256" key="2">
    <source>
        <dbReference type="SAM" id="MobiDB-lite"/>
    </source>
</evidence>
<dbReference type="InterPro" id="IPR015422">
    <property type="entry name" value="PyrdxlP-dep_Trfase_small"/>
</dbReference>
<dbReference type="GO" id="GO:0008483">
    <property type="term" value="F:transaminase activity"/>
    <property type="evidence" value="ECO:0007669"/>
    <property type="project" value="TreeGrafter"/>
</dbReference>
<dbReference type="PRINTS" id="PR00753">
    <property type="entry name" value="ACCSYNTHASE"/>
</dbReference>
<dbReference type="AlphaFoldDB" id="A0A1L7X8S3"/>
<dbReference type="GO" id="GO:0030170">
    <property type="term" value="F:pyridoxal phosphate binding"/>
    <property type="evidence" value="ECO:0007669"/>
    <property type="project" value="InterPro"/>
</dbReference>
<dbReference type="Gene3D" id="3.40.640.10">
    <property type="entry name" value="Type I PLP-dependent aspartate aminotransferase-like (Major domain)"/>
    <property type="match status" value="1"/>
</dbReference>
<dbReference type="CDD" id="cd00609">
    <property type="entry name" value="AAT_like"/>
    <property type="match status" value="1"/>
</dbReference>
<dbReference type="InterPro" id="IPR015424">
    <property type="entry name" value="PyrdxlP-dep_Trfase"/>
</dbReference>
<dbReference type="GO" id="GO:0006520">
    <property type="term" value="P:amino acid metabolic process"/>
    <property type="evidence" value="ECO:0007669"/>
    <property type="project" value="TreeGrafter"/>
</dbReference>
<dbReference type="Pfam" id="PF00155">
    <property type="entry name" value="Aminotran_1_2"/>
    <property type="match status" value="1"/>
</dbReference>
<dbReference type="EMBL" id="FJOG01000018">
    <property type="protein sequence ID" value="CZR61387.1"/>
    <property type="molecule type" value="Genomic_DNA"/>
</dbReference>
<dbReference type="Gene3D" id="3.90.1150.10">
    <property type="entry name" value="Aspartate Aminotransferase, domain 1"/>
    <property type="match status" value="2"/>
</dbReference>
<name>A0A1L7X8S3_9HELO</name>
<organism evidence="4 5">
    <name type="scientific">Phialocephala subalpina</name>
    <dbReference type="NCBI Taxonomy" id="576137"/>
    <lineage>
        <taxon>Eukaryota</taxon>
        <taxon>Fungi</taxon>
        <taxon>Dikarya</taxon>
        <taxon>Ascomycota</taxon>
        <taxon>Pezizomycotina</taxon>
        <taxon>Leotiomycetes</taxon>
        <taxon>Helotiales</taxon>
        <taxon>Mollisiaceae</taxon>
        <taxon>Phialocephala</taxon>
        <taxon>Phialocephala fortinii species complex</taxon>
    </lineage>
</organism>
<dbReference type="PANTHER" id="PTHR43795:SF39">
    <property type="entry name" value="AMINOTRANSFERASE CLASS I_CLASSII DOMAIN-CONTAINING PROTEIN"/>
    <property type="match status" value="1"/>
</dbReference>
<sequence length="354" mass="38695">MKPSYQREFTNRVFSNPYSETNPNGIFQMGLAENKLMHPELSAYITSHVSVTSHMLTYNDGPTGSPSLHSALASFINNTWKPEPNDPVKSEHIAILNGVCSAIDALAFCIAEPGEGVLIAQPIYAGFLGDFEDRAGVKVVPVPMKGVGVESLEAVGRHEEALLNAREEGVEVKGLLLSNRQNPLGTCYEREVLVGYLRLCEKYKIHLIRISAQTAFGSELSSHSTTQASTKQSPPWRNSPSPRPSPNKHGLPSSLTTSDLCTSILAEVNIPYISSNCGPFIWIGLRAFLKEKTIAGERIIADKMLECGVWLATGEVFVSEEPGWFRITFAVPESELRFGIDRLKKALAPLGAIL</sequence>
<evidence type="ECO:0000313" key="5">
    <source>
        <dbReference type="Proteomes" id="UP000184330"/>
    </source>
</evidence>
<dbReference type="InterPro" id="IPR050478">
    <property type="entry name" value="Ethylene_sulfur-biosynth"/>
</dbReference>
<reference evidence="4 5" key="1">
    <citation type="submission" date="2016-03" db="EMBL/GenBank/DDBJ databases">
        <authorList>
            <person name="Ploux O."/>
        </authorList>
    </citation>
    <scope>NUCLEOTIDE SEQUENCE [LARGE SCALE GENOMIC DNA]</scope>
    <source>
        <strain evidence="4 5">UAMH 11012</strain>
    </source>
</reference>
<dbReference type="PANTHER" id="PTHR43795">
    <property type="entry name" value="BIFUNCTIONAL ASPARTATE AMINOTRANSFERASE AND GLUTAMATE/ASPARTATE-PREPHENATE AMINOTRANSFERASE-RELATED"/>
    <property type="match status" value="1"/>
</dbReference>
<dbReference type="InterPro" id="IPR015421">
    <property type="entry name" value="PyrdxlP-dep_Trfase_major"/>
</dbReference>
<feature type="domain" description="Aminotransferase class I/classII large" evidence="3">
    <location>
        <begin position="61"/>
        <end position="208"/>
    </location>
</feature>
<feature type="compositionally biased region" description="Polar residues" evidence="2">
    <location>
        <begin position="221"/>
        <end position="232"/>
    </location>
</feature>
<evidence type="ECO:0000256" key="1">
    <source>
        <dbReference type="ARBA" id="ARBA00022898"/>
    </source>
</evidence>
<protein>
    <submittedName>
        <fullName evidence="4">Related to 1-aminocyclopropane-2-carboxylate synthase 2</fullName>
    </submittedName>
</protein>
<dbReference type="STRING" id="576137.A0A1L7X8S3"/>
<evidence type="ECO:0000259" key="3">
    <source>
        <dbReference type="Pfam" id="PF00155"/>
    </source>
</evidence>
<proteinExistence type="predicted"/>
<evidence type="ECO:0000313" key="4">
    <source>
        <dbReference type="EMBL" id="CZR61387.1"/>
    </source>
</evidence>
<dbReference type="SUPFAM" id="SSF53383">
    <property type="entry name" value="PLP-dependent transferases"/>
    <property type="match status" value="1"/>
</dbReference>
<keyword evidence="1" id="KW-0663">Pyridoxal phosphate</keyword>
<keyword evidence="5" id="KW-1185">Reference proteome</keyword>
<dbReference type="OrthoDB" id="7042322at2759"/>
<gene>
    <name evidence="4" type="ORF">PAC_11283</name>
</gene>
<accession>A0A1L7X8S3</accession>
<dbReference type="InterPro" id="IPR004839">
    <property type="entry name" value="Aminotransferase_I/II_large"/>
</dbReference>